<keyword evidence="3 8" id="KW-0349">Heme</keyword>
<feature type="disulfide bond" evidence="10">
    <location>
        <begin position="78"/>
        <end position="165"/>
    </location>
</feature>
<evidence type="ECO:0000256" key="4">
    <source>
        <dbReference type="ARBA" id="ARBA00023002"/>
    </source>
</evidence>
<dbReference type="PROSITE" id="PS50873">
    <property type="entry name" value="PEROXIDASE_4"/>
    <property type="match status" value="1"/>
</dbReference>
<keyword evidence="8" id="KW-0408">Iron</keyword>
<keyword evidence="4 11" id="KW-0560">Oxidoreductase</keyword>
<dbReference type="Pfam" id="PF00141">
    <property type="entry name" value="peroxidase"/>
    <property type="match status" value="1"/>
</dbReference>
<feature type="binding site" evidence="8">
    <location>
        <position position="111"/>
    </location>
    <ligand>
        <name>Ca(2+)</name>
        <dbReference type="ChEBI" id="CHEBI:29108"/>
        <label>1</label>
    </ligand>
</feature>
<feature type="binding site" evidence="8">
    <location>
        <position position="243"/>
    </location>
    <ligand>
        <name>Ca(2+)</name>
        <dbReference type="ChEBI" id="CHEBI:29108"/>
        <label>2</label>
    </ligand>
</feature>
<dbReference type="Proteomes" id="UP000011761">
    <property type="component" value="Unassembled WGS sequence"/>
</dbReference>
<keyword evidence="8 11" id="KW-0479">Metal-binding</keyword>
<keyword evidence="8 11" id="KW-0106">Calcium</keyword>
<keyword evidence="5 10" id="KW-1015">Disulfide bond</keyword>
<evidence type="ECO:0000256" key="5">
    <source>
        <dbReference type="ARBA" id="ARBA00023157"/>
    </source>
</evidence>
<feature type="domain" description="Plant heme peroxidase family profile" evidence="12">
    <location>
        <begin position="57"/>
        <end position="326"/>
    </location>
</feature>
<dbReference type="GeneID" id="19108867"/>
<proteinExistence type="inferred from homology"/>
<gene>
    <name evidence="13" type="ORF">BAUCODRAFT_148591</name>
</gene>
<comment type="cofactor">
    <cofactor evidence="8">
        <name>heme b</name>
        <dbReference type="ChEBI" id="CHEBI:60344"/>
    </cofactor>
    <text evidence="8">Binds 1 heme b (iron(II)-protoporphyrin IX) group per subunit.</text>
</comment>
<dbReference type="GO" id="GO:0004601">
    <property type="term" value="F:peroxidase activity"/>
    <property type="evidence" value="ECO:0007669"/>
    <property type="project" value="UniProtKB-KW"/>
</dbReference>
<evidence type="ECO:0000256" key="3">
    <source>
        <dbReference type="ARBA" id="ARBA00022617"/>
    </source>
</evidence>
<dbReference type="OrthoDB" id="2113341at2759"/>
<name>M2LMZ2_BAUPA</name>
<protein>
    <recommendedName>
        <fullName evidence="11">Peroxidase</fullName>
        <ecNumber evidence="11">1.11.1.-</ecNumber>
    </recommendedName>
</protein>
<evidence type="ECO:0000256" key="10">
    <source>
        <dbReference type="PIRSR" id="PIRSR601621-4"/>
    </source>
</evidence>
<evidence type="ECO:0000256" key="7">
    <source>
        <dbReference type="PIRSR" id="PIRSR601621-1"/>
    </source>
</evidence>
<comment type="cofactor">
    <cofactor evidence="8 11">
        <name>Ca(2+)</name>
        <dbReference type="ChEBI" id="CHEBI:29108"/>
    </cofactor>
    <text evidence="8 11">Binds 2 calcium ions per subunit.</text>
</comment>
<dbReference type="STRING" id="717646.M2LMZ2"/>
<dbReference type="PANTHER" id="PTHR31356:SF66">
    <property type="entry name" value="CATALASE-PEROXIDASE"/>
    <property type="match status" value="1"/>
</dbReference>
<dbReference type="PRINTS" id="PR00462">
    <property type="entry name" value="LIGNINASE"/>
</dbReference>
<comment type="similarity">
    <text evidence="1 11">Belongs to the peroxidase family. Ligninase subfamily.</text>
</comment>
<dbReference type="SUPFAM" id="SSF48113">
    <property type="entry name" value="Heme-dependent peroxidases"/>
    <property type="match status" value="1"/>
</dbReference>
<feature type="binding site" evidence="8">
    <location>
        <position position="109"/>
    </location>
    <ligand>
        <name>Ca(2+)</name>
        <dbReference type="ChEBI" id="CHEBI:29108"/>
        <label>1</label>
    </ligand>
</feature>
<feature type="binding site" evidence="8">
    <location>
        <position position="113"/>
    </location>
    <ligand>
        <name>Ca(2+)</name>
        <dbReference type="ChEBI" id="CHEBI:29108"/>
        <label>1</label>
    </ligand>
</feature>
<dbReference type="KEGG" id="bcom:BAUCODRAFT_148591"/>
<reference evidence="13 14" key="1">
    <citation type="journal article" date="2012" name="PLoS Pathog.">
        <title>Diverse lifestyles and strategies of plant pathogenesis encoded in the genomes of eighteen Dothideomycetes fungi.</title>
        <authorList>
            <person name="Ohm R.A."/>
            <person name="Feau N."/>
            <person name="Henrissat B."/>
            <person name="Schoch C.L."/>
            <person name="Horwitz B.A."/>
            <person name="Barry K.W."/>
            <person name="Condon B.J."/>
            <person name="Copeland A.C."/>
            <person name="Dhillon B."/>
            <person name="Glaser F."/>
            <person name="Hesse C.N."/>
            <person name="Kosti I."/>
            <person name="LaButti K."/>
            <person name="Lindquist E.A."/>
            <person name="Lucas S."/>
            <person name="Salamov A.A."/>
            <person name="Bradshaw R.E."/>
            <person name="Ciuffetti L."/>
            <person name="Hamelin R.C."/>
            <person name="Kema G.H.J."/>
            <person name="Lawrence C."/>
            <person name="Scott J.A."/>
            <person name="Spatafora J.W."/>
            <person name="Turgeon B.G."/>
            <person name="de Wit P.J.G.M."/>
            <person name="Zhong S."/>
            <person name="Goodwin S.B."/>
            <person name="Grigoriev I.V."/>
        </authorList>
    </citation>
    <scope>NUCLEOTIDE SEQUENCE [LARGE SCALE GENOMIC DNA]</scope>
    <source>
        <strain evidence="13 14">UAMH 10762</strain>
    </source>
</reference>
<dbReference type="Gene3D" id="1.10.420.10">
    <property type="entry name" value="Peroxidase, domain 2"/>
    <property type="match status" value="1"/>
</dbReference>
<feature type="binding site" evidence="8">
    <location>
        <position position="92"/>
    </location>
    <ligand>
        <name>Ca(2+)</name>
        <dbReference type="ChEBI" id="CHEBI:29108"/>
        <label>1</label>
    </ligand>
</feature>
<accession>M2LMZ2</accession>
<evidence type="ECO:0000259" key="12">
    <source>
        <dbReference type="PROSITE" id="PS50873"/>
    </source>
</evidence>
<dbReference type="PROSITE" id="PS00435">
    <property type="entry name" value="PEROXIDASE_1"/>
    <property type="match status" value="1"/>
</dbReference>
<organism evidence="13 14">
    <name type="scientific">Baudoinia panamericana (strain UAMH 10762)</name>
    <name type="common">Angels' share fungus</name>
    <name type="synonym">Baudoinia compniacensis (strain UAMH 10762)</name>
    <dbReference type="NCBI Taxonomy" id="717646"/>
    <lineage>
        <taxon>Eukaryota</taxon>
        <taxon>Fungi</taxon>
        <taxon>Dikarya</taxon>
        <taxon>Ascomycota</taxon>
        <taxon>Pezizomycotina</taxon>
        <taxon>Dothideomycetes</taxon>
        <taxon>Dothideomycetidae</taxon>
        <taxon>Mycosphaerellales</taxon>
        <taxon>Teratosphaeriaceae</taxon>
        <taxon>Baudoinia</taxon>
    </lineage>
</organism>
<dbReference type="GO" id="GO:0042744">
    <property type="term" value="P:hydrogen peroxide catabolic process"/>
    <property type="evidence" value="ECO:0007669"/>
    <property type="project" value="TreeGrafter"/>
</dbReference>
<evidence type="ECO:0000313" key="13">
    <source>
        <dbReference type="EMBL" id="EMC95707.1"/>
    </source>
</evidence>
<dbReference type="EMBL" id="KB445556">
    <property type="protein sequence ID" value="EMC95707.1"/>
    <property type="molecule type" value="Genomic_DNA"/>
</dbReference>
<dbReference type="InterPro" id="IPR044831">
    <property type="entry name" value="Ccp1-like"/>
</dbReference>
<dbReference type="GO" id="GO:0000302">
    <property type="term" value="P:response to reactive oxygen species"/>
    <property type="evidence" value="ECO:0007669"/>
    <property type="project" value="TreeGrafter"/>
</dbReference>
<dbReference type="InterPro" id="IPR001621">
    <property type="entry name" value="Ligninase"/>
</dbReference>
<dbReference type="OMA" id="QNRACCA"/>
<evidence type="ECO:0000256" key="6">
    <source>
        <dbReference type="ARBA" id="ARBA00023180"/>
    </source>
</evidence>
<keyword evidence="14" id="KW-1185">Reference proteome</keyword>
<feature type="active site" description="Proton acceptor" evidence="7">
    <location>
        <position position="91"/>
    </location>
</feature>
<feature type="chain" id="PRO_5006993116" description="Peroxidase" evidence="11">
    <location>
        <begin position="22"/>
        <end position="326"/>
    </location>
</feature>
<dbReference type="PRINTS" id="PR00458">
    <property type="entry name" value="PEROXIDASE"/>
</dbReference>
<dbReference type="AlphaFoldDB" id="M2LMZ2"/>
<dbReference type="InterPro" id="IPR002016">
    <property type="entry name" value="Haem_peroxidase"/>
</dbReference>
<dbReference type="GO" id="GO:0034599">
    <property type="term" value="P:cellular response to oxidative stress"/>
    <property type="evidence" value="ECO:0007669"/>
    <property type="project" value="InterPro"/>
</dbReference>
<feature type="binding site" evidence="8">
    <location>
        <position position="250"/>
    </location>
    <ligand>
        <name>Ca(2+)</name>
        <dbReference type="ChEBI" id="CHEBI:29108"/>
        <label>2</label>
    </ligand>
</feature>
<dbReference type="GO" id="GO:0020037">
    <property type="term" value="F:heme binding"/>
    <property type="evidence" value="ECO:0007669"/>
    <property type="project" value="UniProtKB-UniRule"/>
</dbReference>
<dbReference type="PANTHER" id="PTHR31356">
    <property type="entry name" value="THYLAKOID LUMENAL 29 KDA PROTEIN, CHLOROPLASTIC-RELATED"/>
    <property type="match status" value="1"/>
</dbReference>
<evidence type="ECO:0000256" key="1">
    <source>
        <dbReference type="ARBA" id="ARBA00006089"/>
    </source>
</evidence>
<feature type="signal peptide" evidence="11">
    <location>
        <begin position="1"/>
        <end position="21"/>
    </location>
</feature>
<dbReference type="HOGENOM" id="CLU_041038_0_0_1"/>
<evidence type="ECO:0000256" key="8">
    <source>
        <dbReference type="PIRSR" id="PIRSR601621-2"/>
    </source>
</evidence>
<evidence type="ECO:0000256" key="2">
    <source>
        <dbReference type="ARBA" id="ARBA00022559"/>
    </source>
</evidence>
<evidence type="ECO:0000256" key="11">
    <source>
        <dbReference type="RuleBase" id="RU363051"/>
    </source>
</evidence>
<dbReference type="eggNOG" id="ENOG502QT8W">
    <property type="taxonomic scope" value="Eukaryota"/>
</dbReference>
<dbReference type="RefSeq" id="XP_007677116.1">
    <property type="nucleotide sequence ID" value="XM_007678926.1"/>
</dbReference>
<evidence type="ECO:0000256" key="9">
    <source>
        <dbReference type="PIRSR" id="PIRSR601621-3"/>
    </source>
</evidence>
<sequence length="326" mass="34331">MSHLTAATVVLSALLFAPSNASPALHARDWHSQSIAPFGFSSSTTASIPASSSTSTSSGCPAVWSTVATDLKSAFTGCNVLARNAIRFAFHDAAGYSSKTPYYAPATGGADGSLLLSSDEIKRQIEAPLQRYQPWLLGKYNKYHSQGVGAADLVQFAGNIGIRSCNGGPIVRTLVGRQDTSTAAPEGMLPEAFGQGSDYDTLVQLFLDKGFSATDLAALIGAHTVSQAFAEQGNGIPPGGPQDSTPTQWDTTYYKELQSDPRGVYHFQSDVNLGNQTTAVGMQMARFAQDEEAFDAAFADAMGRMNLLGISEEVSSGFADCTSLVQ</sequence>
<dbReference type="InterPro" id="IPR019793">
    <property type="entry name" value="Peroxidases_heam-ligand_BS"/>
</dbReference>
<feature type="binding site" evidence="8">
    <location>
        <position position="224"/>
    </location>
    <ligand>
        <name>Ca(2+)</name>
        <dbReference type="ChEBI" id="CHEBI:29108"/>
        <label>2</label>
    </ligand>
</feature>
<feature type="binding site" evidence="8">
    <location>
        <position position="245"/>
    </location>
    <ligand>
        <name>Ca(2+)</name>
        <dbReference type="ChEBI" id="CHEBI:29108"/>
        <label>2</label>
    </ligand>
</feature>
<feature type="binding site" description="axial binding residue" evidence="8">
    <location>
        <position position="223"/>
    </location>
    <ligand>
        <name>heme b</name>
        <dbReference type="ChEBI" id="CHEBI:60344"/>
    </ligand>
    <ligandPart>
        <name>Fe</name>
        <dbReference type="ChEBI" id="CHEBI:18248"/>
    </ligandPart>
</feature>
<feature type="site" description="Transition state stabilizer" evidence="9">
    <location>
        <position position="87"/>
    </location>
</feature>
<dbReference type="GO" id="GO:0046872">
    <property type="term" value="F:metal ion binding"/>
    <property type="evidence" value="ECO:0007669"/>
    <property type="project" value="UniProtKB-UniRule"/>
</dbReference>
<dbReference type="InterPro" id="IPR010255">
    <property type="entry name" value="Haem_peroxidase_sf"/>
</dbReference>
<keyword evidence="6" id="KW-0325">Glycoprotein</keyword>
<evidence type="ECO:0000313" key="14">
    <source>
        <dbReference type="Proteomes" id="UP000011761"/>
    </source>
</evidence>
<keyword evidence="2 11" id="KW-0575">Peroxidase</keyword>
<keyword evidence="11" id="KW-0732">Signal</keyword>
<dbReference type="EC" id="1.11.1.-" evidence="11"/>
<dbReference type="Gene3D" id="1.10.520.10">
    <property type="match status" value="1"/>
</dbReference>